<evidence type="ECO:0000313" key="3">
    <source>
        <dbReference type="EMBL" id="QDV41635.1"/>
    </source>
</evidence>
<organism evidence="3 4">
    <name type="scientific">Stieleria neptunia</name>
    <dbReference type="NCBI Taxonomy" id="2527979"/>
    <lineage>
        <taxon>Bacteria</taxon>
        <taxon>Pseudomonadati</taxon>
        <taxon>Planctomycetota</taxon>
        <taxon>Planctomycetia</taxon>
        <taxon>Pirellulales</taxon>
        <taxon>Pirellulaceae</taxon>
        <taxon>Stieleria</taxon>
    </lineage>
</organism>
<dbReference type="InterPro" id="IPR036691">
    <property type="entry name" value="Endo/exonu/phosph_ase_sf"/>
</dbReference>
<dbReference type="SUPFAM" id="SSF56219">
    <property type="entry name" value="DNase I-like"/>
    <property type="match status" value="1"/>
</dbReference>
<sequence precursor="true">MFRSLLFLSLLASTTSLSIAQAPADGQTDSLKVATYNIRYANPNDGKDVWPHRQEFVIEYCKHNDIIGLQEVTEPQFAQLRAGLSDFGSYGVGRDDGKSGGEHAPIFYRKDKFEILDKGTFWLSESPETVGVKGWDAALPRTCTWIHFRDRRNGAELYVANTHFDHRGAKARAESGKLLAERLGKLPQDLPIILMGDFNTLIDSEPYNAIVTSLTDARKASKSKPTGPTSTWNGFSKIAPDRIIDHVFVRSVDVLRVAVDDPKTDRGRFASDHLPVQVVVSVDE</sequence>
<keyword evidence="3" id="KW-0269">Exonuclease</keyword>
<dbReference type="Pfam" id="PF03372">
    <property type="entry name" value="Exo_endo_phos"/>
    <property type="match status" value="1"/>
</dbReference>
<keyword evidence="3" id="KW-0378">Hydrolase</keyword>
<protein>
    <submittedName>
        <fullName evidence="3">Endonuclease/Exonuclease/phosphatase family protein</fullName>
    </submittedName>
</protein>
<dbReference type="InterPro" id="IPR050410">
    <property type="entry name" value="CCR4/nocturin_mRNA_transcr"/>
</dbReference>
<keyword evidence="4" id="KW-1185">Reference proteome</keyword>
<dbReference type="AlphaFoldDB" id="A0A518HLA6"/>
<proteinExistence type="predicted"/>
<keyword evidence="1" id="KW-0732">Signal</keyword>
<feature type="chain" id="PRO_5021734973" evidence="1">
    <location>
        <begin position="21"/>
        <end position="284"/>
    </location>
</feature>
<gene>
    <name evidence="3" type="ORF">Enr13x_14780</name>
</gene>
<feature type="domain" description="Endonuclease/exonuclease/phosphatase" evidence="2">
    <location>
        <begin position="34"/>
        <end position="273"/>
    </location>
</feature>
<dbReference type="EMBL" id="CP037423">
    <property type="protein sequence ID" value="QDV41635.1"/>
    <property type="molecule type" value="Genomic_DNA"/>
</dbReference>
<dbReference type="OrthoDB" id="9793162at2"/>
<dbReference type="RefSeq" id="WP_145385331.1">
    <property type="nucleotide sequence ID" value="NZ_CP037423.1"/>
</dbReference>
<dbReference type="InterPro" id="IPR005135">
    <property type="entry name" value="Endo/exonuclease/phosphatase"/>
</dbReference>
<dbReference type="Gene3D" id="3.60.10.10">
    <property type="entry name" value="Endonuclease/exonuclease/phosphatase"/>
    <property type="match status" value="1"/>
</dbReference>
<dbReference type="KEGG" id="snep:Enr13x_14780"/>
<keyword evidence="3" id="KW-0255">Endonuclease</keyword>
<keyword evidence="3" id="KW-0540">Nuclease</keyword>
<dbReference type="Proteomes" id="UP000319004">
    <property type="component" value="Chromosome"/>
</dbReference>
<dbReference type="CDD" id="cd09083">
    <property type="entry name" value="EEP-1"/>
    <property type="match status" value="1"/>
</dbReference>
<reference evidence="3 4" key="1">
    <citation type="submission" date="2019-03" db="EMBL/GenBank/DDBJ databases">
        <title>Deep-cultivation of Planctomycetes and their phenomic and genomic characterization uncovers novel biology.</title>
        <authorList>
            <person name="Wiegand S."/>
            <person name="Jogler M."/>
            <person name="Boedeker C."/>
            <person name="Pinto D."/>
            <person name="Vollmers J."/>
            <person name="Rivas-Marin E."/>
            <person name="Kohn T."/>
            <person name="Peeters S.H."/>
            <person name="Heuer A."/>
            <person name="Rast P."/>
            <person name="Oberbeckmann S."/>
            <person name="Bunk B."/>
            <person name="Jeske O."/>
            <person name="Meyerdierks A."/>
            <person name="Storesund J.E."/>
            <person name="Kallscheuer N."/>
            <person name="Luecker S."/>
            <person name="Lage O.M."/>
            <person name="Pohl T."/>
            <person name="Merkel B.J."/>
            <person name="Hornburger P."/>
            <person name="Mueller R.-W."/>
            <person name="Bruemmer F."/>
            <person name="Labrenz M."/>
            <person name="Spormann A.M."/>
            <person name="Op den Camp H."/>
            <person name="Overmann J."/>
            <person name="Amann R."/>
            <person name="Jetten M.S.M."/>
            <person name="Mascher T."/>
            <person name="Medema M.H."/>
            <person name="Devos D.P."/>
            <person name="Kaster A.-K."/>
            <person name="Ovreas L."/>
            <person name="Rohde M."/>
            <person name="Galperin M.Y."/>
            <person name="Jogler C."/>
        </authorList>
    </citation>
    <scope>NUCLEOTIDE SEQUENCE [LARGE SCALE GENOMIC DNA]</scope>
    <source>
        <strain evidence="3 4">Enr13</strain>
    </source>
</reference>
<accession>A0A518HLA6</accession>
<dbReference type="PANTHER" id="PTHR12121">
    <property type="entry name" value="CARBON CATABOLITE REPRESSOR PROTEIN 4"/>
    <property type="match status" value="1"/>
</dbReference>
<feature type="signal peptide" evidence="1">
    <location>
        <begin position="1"/>
        <end position="20"/>
    </location>
</feature>
<evidence type="ECO:0000259" key="2">
    <source>
        <dbReference type="Pfam" id="PF03372"/>
    </source>
</evidence>
<dbReference type="GO" id="GO:0004519">
    <property type="term" value="F:endonuclease activity"/>
    <property type="evidence" value="ECO:0007669"/>
    <property type="project" value="UniProtKB-KW"/>
</dbReference>
<dbReference type="PANTHER" id="PTHR12121:SF36">
    <property type="entry name" value="ENDONUCLEASE_EXONUCLEASE_PHOSPHATASE DOMAIN-CONTAINING PROTEIN"/>
    <property type="match status" value="1"/>
</dbReference>
<evidence type="ECO:0000313" key="4">
    <source>
        <dbReference type="Proteomes" id="UP000319004"/>
    </source>
</evidence>
<dbReference type="GO" id="GO:0000175">
    <property type="term" value="F:3'-5'-RNA exonuclease activity"/>
    <property type="evidence" value="ECO:0007669"/>
    <property type="project" value="TreeGrafter"/>
</dbReference>
<evidence type="ECO:0000256" key="1">
    <source>
        <dbReference type="SAM" id="SignalP"/>
    </source>
</evidence>
<name>A0A518HLA6_9BACT</name>